<evidence type="ECO:0000256" key="1">
    <source>
        <dbReference type="SAM" id="SignalP"/>
    </source>
</evidence>
<protein>
    <submittedName>
        <fullName evidence="2">Uncharacterized protein</fullName>
    </submittedName>
</protein>
<keyword evidence="3" id="KW-1185">Reference proteome</keyword>
<comment type="caution">
    <text evidence="2">The sequence shown here is derived from an EMBL/GenBank/DDBJ whole genome shotgun (WGS) entry which is preliminary data.</text>
</comment>
<accession>S9V1I4</accession>
<proteinExistence type="predicted"/>
<organism evidence="2 3">
    <name type="scientific">Strigomonas culicis</name>
    <dbReference type="NCBI Taxonomy" id="28005"/>
    <lineage>
        <taxon>Eukaryota</taxon>
        <taxon>Discoba</taxon>
        <taxon>Euglenozoa</taxon>
        <taxon>Kinetoplastea</taxon>
        <taxon>Metakinetoplastina</taxon>
        <taxon>Trypanosomatida</taxon>
        <taxon>Trypanosomatidae</taxon>
        <taxon>Strigomonadinae</taxon>
        <taxon>Strigomonas</taxon>
    </lineage>
</organism>
<keyword evidence="1" id="KW-0732">Signal</keyword>
<dbReference type="OrthoDB" id="272945at2759"/>
<feature type="signal peptide" evidence="1">
    <location>
        <begin position="1"/>
        <end position="22"/>
    </location>
</feature>
<sequence>MRLYPIYLLAAWLLLLLGLSAALDAHPGDGGAAPRPYAYGHQPPPPPPPADSLLPAAATLDLFVDSVAVLNAPLQWPPPPLPTASLAAALPPPPPFLNESDVVPLWAAAARRGAGAALTGLTTFPAALAHHAQQQHARLWRAAEAPGWYAAGSSCTQQAGCPYTAMAHASGTFTFSHLLTYHSFVRYDALTAPGGGSGDGAGPAREDDANAFSLSLKLSLCCNYLFHGALLRNATLYDHFLTILLEASPFHVLTMEEKRLLLPRARAVLLRTSLEYTHLAADAEEGVRLQNSHRDRWSREAPPLYDVFDHAYAAGSHPTNADGDGNVLLLFTGRVPRAGMDRVRDVLRAARAASAADSEAAASDPMTGRHKTNVDSTSHLADTGIQLKITNAVLKCKCPHTLLVMPQLRMTTDGLPPLRLVGAGTHCGVRPAAGATRHFLVRVRAGPAANASAVSSNHLLPPMYARVHNVSDYDFATSFALTPAPPPSAQVTWVVHRLLAAPPRNATRGLGRLPRVEVLRHERVLPAVLDPLRPQALLADDGAAPYFTVAPNTYYHVQVTVRRGNEVAPQVLQGIFLLRLPFPRHWPLPPVRPQPHFGVTRRLALWTNATLGQAEVRAGLDPRYGRPQPRAAAALDYQGYWQNTPDAAAAPLPVPYNPFLAGGQPSEGAAVELHPGRNILTYFAQDADGVCDPVALETREVWSVQARLVTPSPATACTDRAEVEAHVVRRLLRDMRQCHGRFAVNLPATRWVAAEAVEGREGHFRCRVRRAGRAGAPIAYDGHCVSTPTLEGGVSGTTAALHVPSRGVYDVDWLLLVAVRNASLVTAENLDPARARVVGTTVVTDEASGRAVNETHIEIRSSLLHIVRRVPRYPARVAVDLPMHYRRWQLAPPPPEPGSSRGDTATPATGYWVARRPLALLSVDERLEVQLDTHDVPNVRRTLPQGTLQYVAQDPGEELAVAPQLAYTARCPDMTVEYVVRVVALKAPPPLPAREALYTEESCLAVPAPRPARKDEAVTWHVPPCGAAARPPWLVEVPRDGAASDWRACGIEPYRPCEVVWTATNLVGAVSKTFSLHRCQRPPALLFHADGTQRAIGAPPEVYGPLPVIEELSAQPQGGAAARRRRVLPLVGYAATVGFSYNTTGPQRFFEVELAPAAGGRAANQLTHTQRLFVRRDDDVVAAALLWRAREYVDVAAAADGEDAEAFDQLFGYGGPGLTADRDAAALLPPVHWLEQRSRARRERDRAMDAAINRAFHLPLDAAARRVAAPVLHNSSLYPVDYTTRTAAGLREATSADRREFARRGLCAARTEHVALLALNPPRPRGGRRALRRRRLPAAAAAGRRGAALLRAALCLLPPRRAARALPLRLHLALRGPRRHPRGEAG</sequence>
<feature type="chain" id="PRO_5004571822" evidence="1">
    <location>
        <begin position="23"/>
        <end position="1386"/>
    </location>
</feature>
<name>S9V1I4_9TRYP</name>
<reference evidence="2 3" key="1">
    <citation type="journal article" date="2013" name="PLoS ONE">
        <title>Predicting the Proteins of Angomonas deanei, Strigomonas culicis and Their Respective Endosymbionts Reveals New Aspects of the Trypanosomatidae Family.</title>
        <authorList>
            <person name="Motta M.C."/>
            <person name="Martins A.C."/>
            <person name="de Souza S.S."/>
            <person name="Catta-Preta C.M."/>
            <person name="Silva R."/>
            <person name="Klein C.C."/>
            <person name="de Almeida L.G."/>
            <person name="de Lima Cunha O."/>
            <person name="Ciapina L.P."/>
            <person name="Brocchi M."/>
            <person name="Colabardini A.C."/>
            <person name="de Araujo Lima B."/>
            <person name="Machado C.R."/>
            <person name="de Almeida Soares C.M."/>
            <person name="Probst C.M."/>
            <person name="de Menezes C.B."/>
            <person name="Thompson C.E."/>
            <person name="Bartholomeu D.C."/>
            <person name="Gradia D.F."/>
            <person name="Pavoni D.P."/>
            <person name="Grisard E.C."/>
            <person name="Fantinatti-Garboggini F."/>
            <person name="Marchini F.K."/>
            <person name="Rodrigues-Luiz G.F."/>
            <person name="Wagner G."/>
            <person name="Goldman G.H."/>
            <person name="Fietto J.L."/>
            <person name="Elias M.C."/>
            <person name="Goldman M.H."/>
            <person name="Sagot M.F."/>
            <person name="Pereira M."/>
            <person name="Stoco P.H."/>
            <person name="de Mendonca-Neto R.P."/>
            <person name="Teixeira S.M."/>
            <person name="Maciel T.E."/>
            <person name="de Oliveira Mendes T.A."/>
            <person name="Urmenyi T.P."/>
            <person name="de Souza W."/>
            <person name="Schenkman S."/>
            <person name="de Vasconcelos A.T."/>
        </authorList>
    </citation>
    <scope>NUCLEOTIDE SEQUENCE [LARGE SCALE GENOMIC DNA]</scope>
</reference>
<dbReference type="Proteomes" id="UP000015354">
    <property type="component" value="Unassembled WGS sequence"/>
</dbReference>
<dbReference type="EMBL" id="ATMH01008850">
    <property type="protein sequence ID" value="EPY20756.1"/>
    <property type="molecule type" value="Genomic_DNA"/>
</dbReference>
<gene>
    <name evidence="2" type="ORF">STCU_08850</name>
</gene>
<evidence type="ECO:0000313" key="2">
    <source>
        <dbReference type="EMBL" id="EPY20756.1"/>
    </source>
</evidence>
<evidence type="ECO:0000313" key="3">
    <source>
        <dbReference type="Proteomes" id="UP000015354"/>
    </source>
</evidence>